<reference evidence="7 8" key="1">
    <citation type="submission" date="2017-08" db="EMBL/GenBank/DDBJ databases">
        <authorList>
            <person name="Park S.-J."/>
            <person name="Kim H."/>
        </authorList>
    </citation>
    <scope>NUCLEOTIDE SEQUENCE [LARGE SCALE GENOMIC DNA]</scope>
    <source>
        <strain evidence="8">ye3</strain>
    </source>
</reference>
<evidence type="ECO:0000256" key="5">
    <source>
        <dbReference type="ARBA" id="ARBA00037941"/>
    </source>
</evidence>
<dbReference type="Proteomes" id="UP000283474">
    <property type="component" value="Chromosome"/>
</dbReference>
<comment type="cofactor">
    <cofactor evidence="1">
        <name>FAD</name>
        <dbReference type="ChEBI" id="CHEBI:57692"/>
    </cofactor>
</comment>
<dbReference type="GO" id="GO:0005737">
    <property type="term" value="C:cytoplasm"/>
    <property type="evidence" value="ECO:0007669"/>
    <property type="project" value="TreeGrafter"/>
</dbReference>
<dbReference type="GO" id="GO:0047545">
    <property type="term" value="F:(S)-2-hydroxyglutarate dehydrogenase activity"/>
    <property type="evidence" value="ECO:0007669"/>
    <property type="project" value="TreeGrafter"/>
</dbReference>
<sequence>MKYDYLVIGAGIVGAALAAEIIKRKPQARVLVAEKEARAALHQTGRNSGVVHSGVYYTPGSLKTRYCREGLAQTKAFCAARGIGYEERGKLLVATNDQEEARLANLEVRGQENEVATQRLSMAELRALEPAITGQAALRIPSTAITDYTGITNALLADVENAGGVVRFNAEVRAVRQLGDSYQAIVGSETLSVGRIIACSGLASDRVARMLGIDPGIRILPFRGEYFVLPSRLNTIVHHLIYPVPDPALPFLGVHLTPMIDGSITVGPNAVLALAREKYNRFSVDATDAMSALTYPGLWKMLAKHPGPTWNELKGSLSKTVYLAAVRKYCPSLRIEDLGVYRSANRAQAVRPDGTLVDDFLVKSMGGITVILNAPSPAATGAMPIAAKIADDVL</sequence>
<keyword evidence="3" id="KW-0274">FAD</keyword>
<evidence type="ECO:0000259" key="6">
    <source>
        <dbReference type="Pfam" id="PF01266"/>
    </source>
</evidence>
<evidence type="ECO:0000256" key="2">
    <source>
        <dbReference type="ARBA" id="ARBA00022630"/>
    </source>
</evidence>
<evidence type="ECO:0000256" key="3">
    <source>
        <dbReference type="ARBA" id="ARBA00022827"/>
    </source>
</evidence>
<gene>
    <name evidence="7" type="ORF">CKA81_12645</name>
</gene>
<dbReference type="EMBL" id="CP022987">
    <property type="protein sequence ID" value="QAA94584.1"/>
    <property type="molecule type" value="Genomic_DNA"/>
</dbReference>
<dbReference type="RefSeq" id="WP_128355582.1">
    <property type="nucleotide sequence ID" value="NZ_CP022987.1"/>
</dbReference>
<accession>A0A410GE66</accession>
<dbReference type="InterPro" id="IPR006076">
    <property type="entry name" value="FAD-dep_OxRdtase"/>
</dbReference>
<dbReference type="InterPro" id="IPR036188">
    <property type="entry name" value="FAD/NAD-bd_sf"/>
</dbReference>
<dbReference type="NCBIfam" id="NF008726">
    <property type="entry name" value="PRK11728.1"/>
    <property type="match status" value="1"/>
</dbReference>
<proteinExistence type="inferred from homology"/>
<dbReference type="SUPFAM" id="SSF51905">
    <property type="entry name" value="FAD/NAD(P)-binding domain"/>
    <property type="match status" value="1"/>
</dbReference>
<dbReference type="KEGG" id="pus:CKA81_12645"/>
<protein>
    <recommendedName>
        <fullName evidence="6">FAD dependent oxidoreductase domain-containing protein</fullName>
    </recommendedName>
</protein>
<keyword evidence="4" id="KW-0560">Oxidoreductase</keyword>
<evidence type="ECO:0000313" key="8">
    <source>
        <dbReference type="Proteomes" id="UP000283474"/>
    </source>
</evidence>
<dbReference type="Gene3D" id="3.50.50.60">
    <property type="entry name" value="FAD/NAD(P)-binding domain"/>
    <property type="match status" value="1"/>
</dbReference>
<dbReference type="PANTHER" id="PTHR43104">
    <property type="entry name" value="L-2-HYDROXYGLUTARATE DEHYDROGENASE, MITOCHONDRIAL"/>
    <property type="match status" value="1"/>
</dbReference>
<name>A0A410GE66_9BURK</name>
<dbReference type="AlphaFoldDB" id="A0A410GE66"/>
<dbReference type="Gene3D" id="3.30.9.10">
    <property type="entry name" value="D-Amino Acid Oxidase, subunit A, domain 2"/>
    <property type="match status" value="1"/>
</dbReference>
<evidence type="ECO:0000313" key="7">
    <source>
        <dbReference type="EMBL" id="QAA94584.1"/>
    </source>
</evidence>
<keyword evidence="8" id="KW-1185">Reference proteome</keyword>
<dbReference type="PANTHER" id="PTHR43104:SF2">
    <property type="entry name" value="L-2-HYDROXYGLUTARATE DEHYDROGENASE, MITOCHONDRIAL"/>
    <property type="match status" value="1"/>
</dbReference>
<evidence type="ECO:0000256" key="4">
    <source>
        <dbReference type="ARBA" id="ARBA00023002"/>
    </source>
</evidence>
<dbReference type="Pfam" id="PF01266">
    <property type="entry name" value="DAO"/>
    <property type="match status" value="1"/>
</dbReference>
<organism evidence="7 8">
    <name type="scientific">Pollutimonas thiosulfatoxidans</name>
    <dbReference type="NCBI Taxonomy" id="2028345"/>
    <lineage>
        <taxon>Bacteria</taxon>
        <taxon>Pseudomonadati</taxon>
        <taxon>Pseudomonadota</taxon>
        <taxon>Betaproteobacteria</taxon>
        <taxon>Burkholderiales</taxon>
        <taxon>Alcaligenaceae</taxon>
        <taxon>Pollutimonas</taxon>
    </lineage>
</organism>
<dbReference type="OrthoDB" id="9801699at2"/>
<keyword evidence="2" id="KW-0285">Flavoprotein</keyword>
<comment type="similarity">
    <text evidence="5">Belongs to the L2HGDH family.</text>
</comment>
<feature type="domain" description="FAD dependent oxidoreductase" evidence="6">
    <location>
        <begin position="4"/>
        <end position="391"/>
    </location>
</feature>
<evidence type="ECO:0000256" key="1">
    <source>
        <dbReference type="ARBA" id="ARBA00001974"/>
    </source>
</evidence>